<dbReference type="Pfam" id="PF05003">
    <property type="entry name" value="DUF668"/>
    <property type="match status" value="1"/>
</dbReference>
<dbReference type="SUPFAM" id="SSF52799">
    <property type="entry name" value="(Phosphotyrosine protein) phosphatases II"/>
    <property type="match status" value="1"/>
</dbReference>
<dbReference type="Proteomes" id="UP001164929">
    <property type="component" value="Chromosome 8"/>
</dbReference>
<dbReference type="Gene3D" id="2.30.29.30">
    <property type="entry name" value="Pleckstrin-homology domain (PH domain)/Phosphotyrosine-binding domain (PTB)"/>
    <property type="match status" value="1"/>
</dbReference>
<dbReference type="InterPro" id="IPR016130">
    <property type="entry name" value="Tyr_Pase_AS"/>
</dbReference>
<comment type="caution">
    <text evidence="4">The sequence shown here is derived from an EMBL/GenBank/DDBJ whole genome shotgun (WGS) entry which is preliminary data.</text>
</comment>
<feature type="region of interest" description="Disordered" evidence="2">
    <location>
        <begin position="466"/>
        <end position="498"/>
    </location>
</feature>
<evidence type="ECO:0000256" key="2">
    <source>
        <dbReference type="SAM" id="MobiDB-lite"/>
    </source>
</evidence>
<dbReference type="InterPro" id="IPR010569">
    <property type="entry name" value="Myotubularin-like_Pase_dom"/>
</dbReference>
<dbReference type="InterPro" id="IPR007700">
    <property type="entry name" value="DUF668"/>
</dbReference>
<name>A0AAD6MJY1_9ROSI</name>
<dbReference type="PANTHER" id="PTHR31371:SF20">
    <property type="entry name" value="OS12G0146500 PROTEIN"/>
    <property type="match status" value="1"/>
</dbReference>
<dbReference type="PANTHER" id="PTHR31371">
    <property type="entry name" value="BNAC09G50660D PROTEIN"/>
    <property type="match status" value="1"/>
</dbReference>
<dbReference type="Pfam" id="PF06602">
    <property type="entry name" value="Myotub-related"/>
    <property type="match status" value="1"/>
</dbReference>
<feature type="region of interest" description="Disordered" evidence="2">
    <location>
        <begin position="1272"/>
        <end position="1296"/>
    </location>
</feature>
<dbReference type="SUPFAM" id="SSF50729">
    <property type="entry name" value="PH domain-like"/>
    <property type="match status" value="1"/>
</dbReference>
<dbReference type="PROSITE" id="PS00383">
    <property type="entry name" value="TYR_PHOSPHATASE_1"/>
    <property type="match status" value="1"/>
</dbReference>
<dbReference type="EMBL" id="JAQIZT010000008">
    <property type="protein sequence ID" value="KAJ6986712.1"/>
    <property type="molecule type" value="Genomic_DNA"/>
</dbReference>
<keyword evidence="5" id="KW-1185">Reference proteome</keyword>
<dbReference type="GO" id="GO:0045927">
    <property type="term" value="P:positive regulation of growth"/>
    <property type="evidence" value="ECO:0007669"/>
    <property type="project" value="InterPro"/>
</dbReference>
<evidence type="ECO:0000313" key="5">
    <source>
        <dbReference type="Proteomes" id="UP001164929"/>
    </source>
</evidence>
<dbReference type="CDD" id="cd14507">
    <property type="entry name" value="PTP-MTM-like"/>
    <property type="match status" value="1"/>
</dbReference>
<feature type="domain" description="Myotubularin phosphatase" evidence="3">
    <location>
        <begin position="959"/>
        <end position="1448"/>
    </location>
</feature>
<accession>A0AAD6MJY1</accession>
<dbReference type="InterPro" id="IPR021864">
    <property type="entry name" value="DUF3475"/>
</dbReference>
<sequence length="1655" mass="184651">MRSHHKKSDGVILSPWKILRIDLPPEKVSYESLRLMSLHMRSVILLLRAVLIPHSSSLRSGVIAILLCDTRDLAEDCIQWETHLYCWGDICAEAEKVFNYDLYYQRAVKHAGGCAMSHLESITSTAINLNVIKMDPQFSCQNLISHSKRYLCTIAWFIGNVQAHNTCDICCYIPPQKTNQVRWTFTGAFEKAVVGVLAFEVTSLMSKLVHLWHSLSDKQVARLREEIESSEGIKKLIAEDDDFIGRLICLEMMESMVHVAKPVARIGNKCSDPSLKGFEHLFDEMIKIHADPYGWGFSWKKMDKKVKKMERFISVNSTLYQEMEMLSDLEQTVRRMKGSDPEPNNLLDYQKKLVWKQHEVRNLKEISLWNKTYDYTVRLLVRSLFTIYRRISHVFGINSTVYPGESKALDSDYFYRSQSVSALLQSSVHPSENSPLGGSIPKSGPISGKNRNLNFFSGPLGGPTTKSGPISGITKTGKKSWWTPQSPAFLGRKPPSKPNRLTQVGPFKGCLVASNTSPVANCYLSSADVHSRNLRGAKESNADHLPLGNVSRTGPSIFSSQHKLLQALPETLGAAALALHYANVIVVIEKLAASPHLIGHDARDDLYNMLPARVRAALRERLKPYSKSLDSPVYDNVLAGEWTEAMTLILEWLAPLAHNMIRWQSERSYEQQTFVSRTNVLLVQTLYFANQEKTESAITELLVGLNYIWRFGRELNTKALQECASSRVFDEYLENTLNLALSTVRRMSAPRRSTSLRDSFSDSERMEGTGSWDDALDWFKLEVQHPASSSVSHHANYKCLLEAERVLVEGRGVVLVNTDGAGTLLVTNFRLIFLNTDHMLFSLLLFKSEGTENIIALGTIPLATIEKFSKMVVKNQSAPRHSERTPSQRFLQVIGKDMRIIVFGFRPKTKQRRAIYDGLLRCTKPSRLWDLYAFSCGPFKFTNANPKVRLLNEYFRLLGKGICRASMDMIDNGSYTMSNELWRICNVNSNYLMCPSYPFALIVPKSISDEEVIQASNFRSKGRLPIVSWCHPESGAVLARSSQPLVGLMMNMRSNTDEKLVAELCPQLGDEKKGQRKLYIADARPRKNALANVAMGGGSESSSNYLQSEVVFFGIDNIHAMRESLSRLRDYLDAHGTTSSDGTLSLLRHGGWTWGGGNLSNMSASVSTLGDSGWLIHVQSVLAGSAWIAARVALESASVLVHCSDGWDRTSQLVALANLLLDPYYRTFTGFQALIEKDWLAFGHPFAERGGMPTVSGSSDRSDLCRQSSVGSFSLPPMRPSSGSFSPPTPSSSHAQNQQSPIFLQDLQAIIESTRRIGLKWIDCVSQLLRMYPFAFEFSSVCDFLFLLSLWTCWTVSFHVVLVTSSATGYCVWRTLPVYSNLSSIEKERQQVGISEACGCLWAYLADLRSSEGRSHVHCNPFYSPLKHNGPLLPPAAALAPTLWPQFHLRWACPSEAQAGELEAQCRIMSIKFSKLQEAKEGAEKKAKETEIVVESLSAELRNEKQRSSSAMALAKRASMETAAIKRAIQSLGCKVHYASGGDTTVDIETSPVKISQKSVFSPFTRESVGIVQHEDKSDLSVSISVAADDVVSNNPFGRVCDTLCPLRTRDGGCRWPDAGCAQLASQFIGVKADYEALDSLSIYEGYFKTMEGGK</sequence>
<evidence type="ECO:0000313" key="4">
    <source>
        <dbReference type="EMBL" id="KAJ6986712.1"/>
    </source>
</evidence>
<dbReference type="PROSITE" id="PS51339">
    <property type="entry name" value="PPASE_MYOTUBULARIN"/>
    <property type="match status" value="1"/>
</dbReference>
<dbReference type="InterPro" id="IPR011993">
    <property type="entry name" value="PH-like_dom_sf"/>
</dbReference>
<organism evidence="4 5">
    <name type="scientific">Populus alba x Populus x berolinensis</name>
    <dbReference type="NCBI Taxonomy" id="444605"/>
    <lineage>
        <taxon>Eukaryota</taxon>
        <taxon>Viridiplantae</taxon>
        <taxon>Streptophyta</taxon>
        <taxon>Embryophyta</taxon>
        <taxon>Tracheophyta</taxon>
        <taxon>Spermatophyta</taxon>
        <taxon>Magnoliopsida</taxon>
        <taxon>eudicotyledons</taxon>
        <taxon>Gunneridae</taxon>
        <taxon>Pentapetalae</taxon>
        <taxon>rosids</taxon>
        <taxon>fabids</taxon>
        <taxon>Malpighiales</taxon>
        <taxon>Salicaceae</taxon>
        <taxon>Saliceae</taxon>
        <taxon>Populus</taxon>
    </lineage>
</organism>
<evidence type="ECO:0000259" key="3">
    <source>
        <dbReference type="PROSITE" id="PS51339"/>
    </source>
</evidence>
<dbReference type="InterPro" id="IPR029021">
    <property type="entry name" value="Prot-tyrosine_phosphatase-like"/>
</dbReference>
<dbReference type="Pfam" id="PF11961">
    <property type="entry name" value="DUF3475"/>
    <property type="match status" value="1"/>
</dbReference>
<proteinExistence type="predicted"/>
<evidence type="ECO:0000256" key="1">
    <source>
        <dbReference type="SAM" id="Coils"/>
    </source>
</evidence>
<dbReference type="GO" id="GO:0016787">
    <property type="term" value="F:hydrolase activity"/>
    <property type="evidence" value="ECO:0007669"/>
    <property type="project" value="UniProtKB-ARBA"/>
</dbReference>
<gene>
    <name evidence="4" type="ORF">NC653_020057</name>
</gene>
<keyword evidence="1" id="KW-0175">Coiled coil</keyword>
<feature type="coiled-coil region" evidence="1">
    <location>
        <begin position="1473"/>
        <end position="1507"/>
    </location>
</feature>
<reference evidence="4" key="1">
    <citation type="journal article" date="2023" name="Mol. Ecol. Resour.">
        <title>Chromosome-level genome assembly of a triploid poplar Populus alba 'Berolinensis'.</title>
        <authorList>
            <person name="Chen S."/>
            <person name="Yu Y."/>
            <person name="Wang X."/>
            <person name="Wang S."/>
            <person name="Zhang T."/>
            <person name="Zhou Y."/>
            <person name="He R."/>
            <person name="Meng N."/>
            <person name="Wang Y."/>
            <person name="Liu W."/>
            <person name="Liu Z."/>
            <person name="Liu J."/>
            <person name="Guo Q."/>
            <person name="Huang H."/>
            <person name="Sederoff R.R."/>
            <person name="Wang G."/>
            <person name="Qu G."/>
            <person name="Chen S."/>
        </authorList>
    </citation>
    <scope>NUCLEOTIDE SEQUENCE</scope>
    <source>
        <strain evidence="4">SC-2020</strain>
    </source>
</reference>
<protein>
    <recommendedName>
        <fullName evidence="3">Myotubularin phosphatase domain-containing protein</fullName>
    </recommendedName>
</protein>